<keyword evidence="4" id="KW-1185">Reference proteome</keyword>
<dbReference type="InterPro" id="IPR036737">
    <property type="entry name" value="OmpA-like_sf"/>
</dbReference>
<proteinExistence type="predicted"/>
<dbReference type="OrthoDB" id="1149075at2"/>
<keyword evidence="1" id="KW-0472">Membrane</keyword>
<dbReference type="PROSITE" id="PS51123">
    <property type="entry name" value="OMPA_2"/>
    <property type="match status" value="1"/>
</dbReference>
<dbReference type="InterPro" id="IPR024079">
    <property type="entry name" value="MetalloPept_cat_dom_sf"/>
</dbReference>
<accession>A0A1I5DH61</accession>
<evidence type="ECO:0000256" key="1">
    <source>
        <dbReference type="PROSITE-ProRule" id="PRU00473"/>
    </source>
</evidence>
<dbReference type="SUPFAM" id="SSF103088">
    <property type="entry name" value="OmpA-like"/>
    <property type="match status" value="1"/>
</dbReference>
<evidence type="ECO:0000313" key="3">
    <source>
        <dbReference type="EMBL" id="SFN98467.1"/>
    </source>
</evidence>
<dbReference type="GO" id="GO:0016020">
    <property type="term" value="C:membrane"/>
    <property type="evidence" value="ECO:0007669"/>
    <property type="project" value="UniProtKB-UniRule"/>
</dbReference>
<evidence type="ECO:0000259" key="2">
    <source>
        <dbReference type="PROSITE" id="PS51123"/>
    </source>
</evidence>
<dbReference type="Proteomes" id="UP000183107">
    <property type="component" value="Unassembled WGS sequence"/>
</dbReference>
<dbReference type="InterPro" id="IPR006665">
    <property type="entry name" value="OmpA-like"/>
</dbReference>
<dbReference type="EMBL" id="FOVJ01000005">
    <property type="protein sequence ID" value="SFN98467.1"/>
    <property type="molecule type" value="Genomic_DNA"/>
</dbReference>
<dbReference type="Gene3D" id="3.40.390.10">
    <property type="entry name" value="Collagenase (Catalytic Domain)"/>
    <property type="match status" value="1"/>
</dbReference>
<dbReference type="AlphaFoldDB" id="A0A1I5DH61"/>
<dbReference type="Pfam" id="PF00691">
    <property type="entry name" value="OmpA"/>
    <property type="match status" value="1"/>
</dbReference>
<organism evidence="3 4">
    <name type="scientific">Nitrosospira briensis</name>
    <dbReference type="NCBI Taxonomy" id="35799"/>
    <lineage>
        <taxon>Bacteria</taxon>
        <taxon>Pseudomonadati</taxon>
        <taxon>Pseudomonadota</taxon>
        <taxon>Betaproteobacteria</taxon>
        <taxon>Nitrosomonadales</taxon>
        <taxon>Nitrosomonadaceae</taxon>
        <taxon>Nitrosospira</taxon>
    </lineage>
</organism>
<dbReference type="Gene3D" id="3.30.1330.60">
    <property type="entry name" value="OmpA-like domain"/>
    <property type="match status" value="1"/>
</dbReference>
<gene>
    <name evidence="3" type="ORF">SAMN05216386_2330</name>
</gene>
<dbReference type="SUPFAM" id="SSF55486">
    <property type="entry name" value="Metalloproteases ('zincins'), catalytic domain"/>
    <property type="match status" value="1"/>
</dbReference>
<reference evidence="4" key="1">
    <citation type="submission" date="2016-10" db="EMBL/GenBank/DDBJ databases">
        <authorList>
            <person name="Varghese N."/>
        </authorList>
    </citation>
    <scope>NUCLEOTIDE SEQUENCE [LARGE SCALE GENOMIC DNA]</scope>
    <source>
        <strain evidence="4">Nsp8</strain>
    </source>
</reference>
<evidence type="ECO:0000313" key="4">
    <source>
        <dbReference type="Proteomes" id="UP000183107"/>
    </source>
</evidence>
<protein>
    <submittedName>
        <fullName evidence="3">OmpA family protein</fullName>
    </submittedName>
</protein>
<feature type="domain" description="OmpA-like" evidence="2">
    <location>
        <begin position="149"/>
        <end position="272"/>
    </location>
</feature>
<name>A0A1I5DH61_9PROT</name>
<sequence>MNDRYSALQGEYANEFEDLELEALDEFEDSETYQDSEFEDLEETNEGLVEASPDAHQWRPDATFNPISAKTHGNNRIVVERASFYPNAKFNLESKRNLDDFEDFEDLEEFEDFEDLEEFEDSEDLEEFEDLEDFETEASRIPSRPAGTVSQQLCEVLEDFDFDKDTIKPSHQNQLITIARRIISGSQKSAQPVRSVKIIGHTDPVGDAGYNLDLGRRRAKKVESNLRQILDRIRPGSSRGITFSTESRGEAESTGLSPVKARRVVVCFQQPCRHKGCPPFKSRVRLHIKVLVRPRRFSIATMVQSMRQVYGPAGFRVEVASRENLKLPHLEDLDIRCPKSTSVCCPFPCPTSNLNAEHVALFKNRNKVGVNELAVYFVRGTTPTFNGCCAHPTGRPGVVVTANASRWTLAHEVAHVLGLSHVNNNDRLMTGNGTNNIKNPPPDLVRSEIQTMERSSITIPC</sequence>
<dbReference type="RefSeq" id="WP_074797557.1">
    <property type="nucleotide sequence ID" value="NZ_FOVJ01000005.1"/>
</dbReference>
<dbReference type="CDD" id="cd07185">
    <property type="entry name" value="OmpA_C-like"/>
    <property type="match status" value="1"/>
</dbReference>
<dbReference type="GO" id="GO:0008237">
    <property type="term" value="F:metallopeptidase activity"/>
    <property type="evidence" value="ECO:0007669"/>
    <property type="project" value="InterPro"/>
</dbReference>